<accession>A0A949JKV9</accession>
<dbReference type="GO" id="GO:0016887">
    <property type="term" value="F:ATP hydrolysis activity"/>
    <property type="evidence" value="ECO:0007669"/>
    <property type="project" value="InterPro"/>
</dbReference>
<keyword evidence="4" id="KW-0175">Coiled coil</keyword>
<dbReference type="RefSeq" id="WP_211041043.1">
    <property type="nucleotide sequence ID" value="NZ_JAELVF020000004.1"/>
</dbReference>
<dbReference type="InterPro" id="IPR027417">
    <property type="entry name" value="P-loop_NTPase"/>
</dbReference>
<dbReference type="GO" id="GO:0005524">
    <property type="term" value="F:ATP binding"/>
    <property type="evidence" value="ECO:0007669"/>
    <property type="project" value="UniProtKB-KW"/>
</dbReference>
<name>A0A949JKV9_9ACTN</name>
<evidence type="ECO:0000256" key="2">
    <source>
        <dbReference type="ARBA" id="ARBA00022741"/>
    </source>
</evidence>
<feature type="domain" description="ABC transporter" evidence="6">
    <location>
        <begin position="349"/>
        <end position="553"/>
    </location>
</feature>
<dbReference type="InterPro" id="IPR003593">
    <property type="entry name" value="AAA+_ATPase"/>
</dbReference>
<evidence type="ECO:0000256" key="1">
    <source>
        <dbReference type="ARBA" id="ARBA00022737"/>
    </source>
</evidence>
<dbReference type="Proteomes" id="UP000694501">
    <property type="component" value="Unassembled WGS sequence"/>
</dbReference>
<evidence type="ECO:0000256" key="5">
    <source>
        <dbReference type="SAM" id="MobiDB-lite"/>
    </source>
</evidence>
<feature type="region of interest" description="Disordered" evidence="5">
    <location>
        <begin position="1"/>
        <end position="20"/>
    </location>
</feature>
<evidence type="ECO:0000313" key="7">
    <source>
        <dbReference type="EMBL" id="MBU7600659.1"/>
    </source>
</evidence>
<dbReference type="AlphaFoldDB" id="A0A949JKV9"/>
<dbReference type="SUPFAM" id="SSF52540">
    <property type="entry name" value="P-loop containing nucleoside triphosphate hydrolases"/>
    <property type="match status" value="2"/>
</dbReference>
<keyword evidence="1" id="KW-0677">Repeat</keyword>
<dbReference type="InterPro" id="IPR003439">
    <property type="entry name" value="ABC_transporter-like_ATP-bd"/>
</dbReference>
<comment type="caution">
    <text evidence="7">The sequence shown here is derived from an EMBL/GenBank/DDBJ whole genome shotgun (WGS) entry which is preliminary data.</text>
</comment>
<keyword evidence="8" id="KW-1185">Reference proteome</keyword>
<feature type="domain" description="ABC transporter" evidence="6">
    <location>
        <begin position="26"/>
        <end position="258"/>
    </location>
</feature>
<evidence type="ECO:0000256" key="4">
    <source>
        <dbReference type="SAM" id="Coils"/>
    </source>
</evidence>
<dbReference type="SMART" id="SM00382">
    <property type="entry name" value="AAA"/>
    <property type="match status" value="2"/>
</dbReference>
<dbReference type="PANTHER" id="PTHR19211">
    <property type="entry name" value="ATP-BINDING TRANSPORT PROTEIN-RELATED"/>
    <property type="match status" value="1"/>
</dbReference>
<evidence type="ECO:0000259" key="6">
    <source>
        <dbReference type="PROSITE" id="PS50893"/>
    </source>
</evidence>
<protein>
    <submittedName>
        <fullName evidence="7">ATP-binding cassette domain-containing protein</fullName>
    </submittedName>
</protein>
<dbReference type="Gene3D" id="3.40.50.300">
    <property type="entry name" value="P-loop containing nucleotide triphosphate hydrolases"/>
    <property type="match status" value="2"/>
</dbReference>
<organism evidence="7 8">
    <name type="scientific">Streptomyces tardus</name>
    <dbReference type="NCBI Taxonomy" id="2780544"/>
    <lineage>
        <taxon>Bacteria</taxon>
        <taxon>Bacillati</taxon>
        <taxon>Actinomycetota</taxon>
        <taxon>Actinomycetes</taxon>
        <taxon>Kitasatosporales</taxon>
        <taxon>Streptomycetaceae</taxon>
        <taxon>Streptomyces</taxon>
    </lineage>
</organism>
<evidence type="ECO:0000256" key="3">
    <source>
        <dbReference type="ARBA" id="ARBA00022840"/>
    </source>
</evidence>
<keyword evidence="2" id="KW-0547">Nucleotide-binding</keyword>
<reference evidence="7" key="1">
    <citation type="submission" date="2021-06" db="EMBL/GenBank/DDBJ databases">
        <title>Sequencing of actinobacteria type strains.</title>
        <authorList>
            <person name="Nguyen G.-S."/>
            <person name="Wentzel A."/>
        </authorList>
    </citation>
    <scope>NUCLEOTIDE SEQUENCE</scope>
    <source>
        <strain evidence="7">P38-E01</strain>
    </source>
</reference>
<dbReference type="FunFam" id="3.40.50.300:FF:000597">
    <property type="entry name" value="ABC transporter ATP-binding protein"/>
    <property type="match status" value="1"/>
</dbReference>
<keyword evidence="3 7" id="KW-0067">ATP-binding</keyword>
<dbReference type="PROSITE" id="PS50893">
    <property type="entry name" value="ABC_TRANSPORTER_2"/>
    <property type="match status" value="2"/>
</dbReference>
<gene>
    <name evidence="7" type="ORF">JGS22_024280</name>
</gene>
<dbReference type="EMBL" id="JAELVF020000004">
    <property type="protein sequence ID" value="MBU7600659.1"/>
    <property type="molecule type" value="Genomic_DNA"/>
</dbReference>
<sequence length="553" mass="60106">MSFASSSDLPPSRPVDSGGSGAAWSVLADGLCFAWPDGTPVFEDLSVSFGSGRTGLVGDNGTGKSTLLRLLTGELTPSAGTVRASGELGRLPQDLGLHTGRRVDEVLEIADRRRALHAIEAGDASEENFTALGDDWDVEERASATLAGLGLAHIGLDRTVGEVSGGEGVLLRLAALLLRRPEILVLDEPTNNLDLRARRRLYEAVEGWRGVLLVVSHDRELLERVDRIAELREGRIRFFGGNYTAYEEAVATEQAAAERAVRVAEGDLKRQKRELSDAQEKLSKRVRYGNKMHANKREPKIVMNARKREAQVSAGKHRIMHEQKLAQAGERLEEASELVRDDREIRVDLPSTEVPSARQVLSARELVLRTGSRVTLDLHGPERVALTGANGSGKTTMLRTVAGELPADEGGLTLHVPMRFLPQRLDLLDDGLSVAQNVARFAPRAGDNRIRAQLARFLFRGAAADRLAGGLSGGERFRASLAALLLAEPAPQLLMLDEPTNSLDTASMRQLVTALESYRGALLVVSHDPGFLRSIGVDRWLALDEELTEIDPL</sequence>
<evidence type="ECO:0000313" key="8">
    <source>
        <dbReference type="Proteomes" id="UP000694501"/>
    </source>
</evidence>
<dbReference type="InterPro" id="IPR050611">
    <property type="entry name" value="ABCF"/>
</dbReference>
<proteinExistence type="predicted"/>
<dbReference type="FunFam" id="3.40.50.300:FF:001320">
    <property type="entry name" value="Heme ABC transporter ATP-binding protein"/>
    <property type="match status" value="1"/>
</dbReference>
<feature type="coiled-coil region" evidence="4">
    <location>
        <begin position="254"/>
        <end position="281"/>
    </location>
</feature>
<dbReference type="PANTHER" id="PTHR19211:SF6">
    <property type="entry name" value="BLL7188 PROTEIN"/>
    <property type="match status" value="1"/>
</dbReference>
<dbReference type="Pfam" id="PF00005">
    <property type="entry name" value="ABC_tran"/>
    <property type="match status" value="2"/>
</dbReference>